<dbReference type="PANTHER" id="PTHR42794:SF1">
    <property type="entry name" value="HEMIN IMPORT ATP-BINDING PROTEIN HMUV"/>
    <property type="match status" value="1"/>
</dbReference>
<dbReference type="EMBL" id="RXIH01000015">
    <property type="protein sequence ID" value="RZN56906.1"/>
    <property type="molecule type" value="Genomic_DNA"/>
</dbReference>
<accession>A0A523BDX5</accession>
<dbReference type="AlphaFoldDB" id="A0A523BDX5"/>
<dbReference type="SMART" id="SM00382">
    <property type="entry name" value="AAA"/>
    <property type="match status" value="1"/>
</dbReference>
<protein>
    <submittedName>
        <fullName evidence="6">ABC transporter ATP-binding protein</fullName>
    </submittedName>
</protein>
<keyword evidence="2" id="KW-0547">Nucleotide-binding</keyword>
<proteinExistence type="predicted"/>
<evidence type="ECO:0000313" key="7">
    <source>
        <dbReference type="EMBL" id="TDA39149.1"/>
    </source>
</evidence>
<dbReference type="EMBL" id="QNVI01000034">
    <property type="protein sequence ID" value="TDA39149.1"/>
    <property type="molecule type" value="Genomic_DNA"/>
</dbReference>
<keyword evidence="3 6" id="KW-0067">ATP-binding</keyword>
<name>A0A523BDX5_9CREN</name>
<evidence type="ECO:0000256" key="2">
    <source>
        <dbReference type="ARBA" id="ARBA00022741"/>
    </source>
</evidence>
<sequence>MKCEIIVDGITVYFNSSKILENIKFEVNKGEMLGIIGPNGAGKTTLLKCIARSIIPKGRIIIFGKPIDEYTNSEYSKIVSALLPNWPIGFNMKVYEVVLMGCRNRTESLWWEKEEDIKSTEEFLKLLKVYHLYDRDFTTLSSGEQRRVLIAKSLVQRTDIILLDEPIAYLDLKYRIEIMEILKSLSKNGKIVIITAHEIDLASSYCDKIIVLNNGKIVAMGRPRDIINEKLIYDVYGINATIKWFENYPIIIPKRDIKREDCYV</sequence>
<dbReference type="Gene3D" id="3.40.50.300">
    <property type="entry name" value="P-loop containing nucleotide triphosphate hydrolases"/>
    <property type="match status" value="1"/>
</dbReference>
<gene>
    <name evidence="7" type="ORF">DSO09_02710</name>
    <name evidence="6" type="ORF">EF809_01840</name>
</gene>
<dbReference type="InterPro" id="IPR017871">
    <property type="entry name" value="ABC_transporter-like_CS"/>
</dbReference>
<dbReference type="PANTHER" id="PTHR42794">
    <property type="entry name" value="HEMIN IMPORT ATP-BINDING PROTEIN HMUV"/>
    <property type="match status" value="1"/>
</dbReference>
<evidence type="ECO:0000313" key="6">
    <source>
        <dbReference type="EMBL" id="RZN56906.1"/>
    </source>
</evidence>
<evidence type="ECO:0000256" key="3">
    <source>
        <dbReference type="ARBA" id="ARBA00022840"/>
    </source>
</evidence>
<dbReference type="SUPFAM" id="SSF52540">
    <property type="entry name" value="P-loop containing nucleoside triphosphate hydrolases"/>
    <property type="match status" value="1"/>
</dbReference>
<feature type="domain" description="ABC transporter" evidence="5">
    <location>
        <begin position="5"/>
        <end position="239"/>
    </location>
</feature>
<dbReference type="Proteomes" id="UP000316080">
    <property type="component" value="Unassembled WGS sequence"/>
</dbReference>
<dbReference type="GO" id="GO:0016887">
    <property type="term" value="F:ATP hydrolysis activity"/>
    <property type="evidence" value="ECO:0007669"/>
    <property type="project" value="InterPro"/>
</dbReference>
<dbReference type="Proteomes" id="UP000317265">
    <property type="component" value="Unassembled WGS sequence"/>
</dbReference>
<dbReference type="FunFam" id="3.40.50.300:FF:000134">
    <property type="entry name" value="Iron-enterobactin ABC transporter ATP-binding protein"/>
    <property type="match status" value="1"/>
</dbReference>
<dbReference type="InterPro" id="IPR003593">
    <property type="entry name" value="AAA+_ATPase"/>
</dbReference>
<evidence type="ECO:0000259" key="5">
    <source>
        <dbReference type="PROSITE" id="PS50893"/>
    </source>
</evidence>
<keyword evidence="1" id="KW-0813">Transport</keyword>
<dbReference type="InterPro" id="IPR003439">
    <property type="entry name" value="ABC_transporter-like_ATP-bd"/>
</dbReference>
<evidence type="ECO:0000256" key="4">
    <source>
        <dbReference type="ARBA" id="ARBA00022967"/>
    </source>
</evidence>
<dbReference type="Pfam" id="PF00005">
    <property type="entry name" value="ABC_tran"/>
    <property type="match status" value="1"/>
</dbReference>
<comment type="caution">
    <text evidence="7">The sequence shown here is derived from an EMBL/GenBank/DDBJ whole genome shotgun (WGS) entry which is preliminary data.</text>
</comment>
<dbReference type="PROSITE" id="PS00211">
    <property type="entry name" value="ABC_TRANSPORTER_1"/>
    <property type="match status" value="1"/>
</dbReference>
<reference evidence="7 9" key="1">
    <citation type="journal article" date="2019" name="Nat. Microbiol.">
        <title>Expanding anaerobic alkane metabolism in the domain of Archaea.</title>
        <authorList>
            <person name="Wang Y."/>
            <person name="Wegener G."/>
            <person name="Hou J."/>
            <person name="Wang F."/>
            <person name="Xiao X."/>
        </authorList>
    </citation>
    <scope>NUCLEOTIDE SEQUENCE [LARGE SCALE GENOMIC DNA]</scope>
    <source>
        <strain evidence="7">WYZ-LMO11</strain>
    </source>
</reference>
<dbReference type="PROSITE" id="PS50893">
    <property type="entry name" value="ABC_TRANSPORTER_2"/>
    <property type="match status" value="1"/>
</dbReference>
<evidence type="ECO:0000256" key="1">
    <source>
        <dbReference type="ARBA" id="ARBA00022448"/>
    </source>
</evidence>
<reference evidence="6 8" key="2">
    <citation type="journal article" date="2019" name="Nat. Microbiol.">
        <title>Wide diversity of methane and short-chain alkane metabolisms in uncultured archaea.</title>
        <authorList>
            <person name="Borrel G."/>
            <person name="Adam P.S."/>
            <person name="McKay L.J."/>
            <person name="Chen L.X."/>
            <person name="Sierra-Garcia I.N."/>
            <person name="Sieber C.M."/>
            <person name="Letourneur Q."/>
            <person name="Ghozlane A."/>
            <person name="Andersen G.L."/>
            <person name="Li W.J."/>
            <person name="Hallam S.J."/>
            <person name="Muyzer G."/>
            <person name="de Oliveira V.M."/>
            <person name="Inskeep W.P."/>
            <person name="Banfield J.F."/>
            <person name="Gribaldo S."/>
        </authorList>
    </citation>
    <scope>NUCLEOTIDE SEQUENCE [LARGE SCALE GENOMIC DNA]</scope>
    <source>
        <strain evidence="6">Verst-YHS</strain>
    </source>
</reference>
<keyword evidence="4" id="KW-1278">Translocase</keyword>
<dbReference type="InterPro" id="IPR027417">
    <property type="entry name" value="P-loop_NTPase"/>
</dbReference>
<evidence type="ECO:0000313" key="8">
    <source>
        <dbReference type="Proteomes" id="UP000316080"/>
    </source>
</evidence>
<organism evidence="7 9">
    <name type="scientific">Thermoproteota archaeon</name>
    <dbReference type="NCBI Taxonomy" id="2056631"/>
    <lineage>
        <taxon>Archaea</taxon>
        <taxon>Thermoproteota</taxon>
    </lineage>
</organism>
<dbReference type="CDD" id="cd03214">
    <property type="entry name" value="ABC_Iron-Siderophores_B12_Hemin"/>
    <property type="match status" value="1"/>
</dbReference>
<dbReference type="GO" id="GO:0005524">
    <property type="term" value="F:ATP binding"/>
    <property type="evidence" value="ECO:0007669"/>
    <property type="project" value="UniProtKB-KW"/>
</dbReference>
<evidence type="ECO:0000313" key="9">
    <source>
        <dbReference type="Proteomes" id="UP000317265"/>
    </source>
</evidence>